<evidence type="ECO:0000256" key="2">
    <source>
        <dbReference type="PIRSR" id="PIRSR016521-1"/>
    </source>
</evidence>
<evidence type="ECO:0000259" key="3">
    <source>
        <dbReference type="Pfam" id="PF04775"/>
    </source>
</evidence>
<dbReference type="Gene3D" id="2.60.40.2240">
    <property type="entry name" value="Acyl-CoA thioester hydrolase/BAAT N-terminal domain"/>
    <property type="match status" value="1"/>
</dbReference>
<evidence type="ECO:0000259" key="4">
    <source>
        <dbReference type="Pfam" id="PF08840"/>
    </source>
</evidence>
<dbReference type="GO" id="GO:0006631">
    <property type="term" value="P:fatty acid metabolic process"/>
    <property type="evidence" value="ECO:0007669"/>
    <property type="project" value="TreeGrafter"/>
</dbReference>
<dbReference type="PANTHER" id="PTHR10824:SF17">
    <property type="entry name" value="ACYL-COENZYME A THIOESTERASE 6"/>
    <property type="match status" value="1"/>
</dbReference>
<dbReference type="Pfam" id="PF08840">
    <property type="entry name" value="BAAT_C"/>
    <property type="match status" value="1"/>
</dbReference>
<dbReference type="FunFam" id="3.40.50.1820:FF:000024">
    <property type="entry name" value="acyl-coenzyme A thioesterase 4"/>
    <property type="match status" value="1"/>
</dbReference>
<dbReference type="EMBL" id="HAEB01014445">
    <property type="protein sequence ID" value="SBQ60972.1"/>
    <property type="molecule type" value="Transcribed_RNA"/>
</dbReference>
<feature type="active site" description="Charge relay system" evidence="2">
    <location>
        <position position="230"/>
    </location>
</feature>
<organism evidence="5">
    <name type="scientific">Nothobranchius korthausae</name>
    <dbReference type="NCBI Taxonomy" id="1143690"/>
    <lineage>
        <taxon>Eukaryota</taxon>
        <taxon>Metazoa</taxon>
        <taxon>Chordata</taxon>
        <taxon>Craniata</taxon>
        <taxon>Vertebrata</taxon>
        <taxon>Euteleostomi</taxon>
        <taxon>Actinopterygii</taxon>
        <taxon>Neopterygii</taxon>
        <taxon>Teleostei</taxon>
        <taxon>Neoteleostei</taxon>
        <taxon>Acanthomorphata</taxon>
        <taxon>Ovalentaria</taxon>
        <taxon>Atherinomorphae</taxon>
        <taxon>Cyprinodontiformes</taxon>
        <taxon>Nothobranchiidae</taxon>
        <taxon>Nothobranchius</taxon>
    </lineage>
</organism>
<dbReference type="Gene3D" id="3.40.50.1820">
    <property type="entry name" value="alpha/beta hydrolase"/>
    <property type="match status" value="1"/>
</dbReference>
<dbReference type="GO" id="GO:0006637">
    <property type="term" value="P:acyl-CoA metabolic process"/>
    <property type="evidence" value="ECO:0007669"/>
    <property type="project" value="InterPro"/>
</dbReference>
<feature type="active site" description="Charge relay system" evidence="2">
    <location>
        <position position="325"/>
    </location>
</feature>
<dbReference type="PIRSF" id="PIRSF016521">
    <property type="entry name" value="Acyl-CoA_hydro"/>
    <property type="match status" value="1"/>
</dbReference>
<dbReference type="InterPro" id="IPR042490">
    <property type="entry name" value="Thio_Ohase/BAAT_N"/>
</dbReference>
<dbReference type="InterPro" id="IPR029058">
    <property type="entry name" value="AB_hydrolase_fold"/>
</dbReference>
<dbReference type="InterPro" id="IPR016662">
    <property type="entry name" value="Acyl-CoA_thioEstase_long-chain"/>
</dbReference>
<dbReference type="AlphaFoldDB" id="A0A1A8FPN4"/>
<proteinExistence type="inferred from homology"/>
<gene>
    <name evidence="5" type="primary">Nfu_g_1_003473</name>
</gene>
<reference evidence="5" key="1">
    <citation type="submission" date="2016-05" db="EMBL/GenBank/DDBJ databases">
        <authorList>
            <person name="Lavstsen T."/>
            <person name="Jespersen J.S."/>
        </authorList>
    </citation>
    <scope>NUCLEOTIDE SEQUENCE</scope>
    <source>
        <tissue evidence="5">Brain</tissue>
    </source>
</reference>
<evidence type="ECO:0000313" key="5">
    <source>
        <dbReference type="EMBL" id="SBQ60972.1"/>
    </source>
</evidence>
<dbReference type="Pfam" id="PF04775">
    <property type="entry name" value="Bile_Hydr_Trans"/>
    <property type="match status" value="1"/>
</dbReference>
<dbReference type="PANTHER" id="PTHR10824">
    <property type="entry name" value="ACYL-COENZYME A THIOESTERASE-RELATED"/>
    <property type="match status" value="1"/>
</dbReference>
<dbReference type="GO" id="GO:0047617">
    <property type="term" value="F:fatty acyl-CoA hydrolase activity"/>
    <property type="evidence" value="ECO:0007669"/>
    <property type="project" value="TreeGrafter"/>
</dbReference>
<dbReference type="InterPro" id="IPR006862">
    <property type="entry name" value="Thio_Ohase/aa_AcTrfase"/>
</dbReference>
<feature type="domain" description="BAAT/Acyl-CoA thioester hydrolase C-terminal" evidence="4">
    <location>
        <begin position="201"/>
        <end position="410"/>
    </location>
</feature>
<evidence type="ECO:0000256" key="1">
    <source>
        <dbReference type="ARBA" id="ARBA00006538"/>
    </source>
</evidence>
<reference evidence="5" key="2">
    <citation type="submission" date="2016-06" db="EMBL/GenBank/DDBJ databases">
        <title>The genome of a short-lived fish provides insights into sex chromosome evolution and the genetic control of aging.</title>
        <authorList>
            <person name="Reichwald K."/>
            <person name="Felder M."/>
            <person name="Petzold A."/>
            <person name="Koch P."/>
            <person name="Groth M."/>
            <person name="Platzer M."/>
        </authorList>
    </citation>
    <scope>NUCLEOTIDE SEQUENCE</scope>
    <source>
        <tissue evidence="5">Brain</tissue>
    </source>
</reference>
<feature type="active site" description="Charge relay system" evidence="2">
    <location>
        <position position="359"/>
    </location>
</feature>
<comment type="similarity">
    <text evidence="1">Belongs to the C/M/P thioester hydrolase family.</text>
</comment>
<protein>
    <recommendedName>
        <fullName evidence="6">Acyl-CoA thioesterase 2</fullName>
    </recommendedName>
</protein>
<dbReference type="InterPro" id="IPR014940">
    <property type="entry name" value="BAAT_C"/>
</dbReference>
<name>A0A1A8FPN4_9TELE</name>
<evidence type="ECO:0008006" key="6">
    <source>
        <dbReference type="Google" id="ProtNLM"/>
    </source>
</evidence>
<accession>A0A1A8FPN4</accession>
<sequence length="420" mass="45877">MSSQVRLRLLPSARCLYDEPIQVKVTGLRSRQEVTMRARSTDEKGVMFSSSATYRADGNGEIDLNRDPSIGGSFHGVEPMGLLWSMRPHMLHKKFQKSNSLNPHVVKFSVHEEADRMLAEAINERFLLGDGVSRVPVRHGAIRGALFSPPGAGPFPAVLDLYTFGGGLSERRAALLASRGFLVLTVALYGHDDQPQNVTEVHLDHFEDAVIFLKQLPKVGGKGVGIISRSKGGDIALSLAAFVPGVEVVVWINGCSANVGIPLCYKNHQILTPLGFDFNKVIPTTSGANMIKCGVGNPLLEENKGSVVPIERANCRFLFAASEDDLNWDSKAYMDNMVERLKLHGKDNFESVSYPGAGHMLEPPYGPFCSSALHGMLSLNVMWGGEPKVHTAAEVHLWKKIQEILRAHLSCDAAQTKSNL</sequence>
<dbReference type="SUPFAM" id="SSF53474">
    <property type="entry name" value="alpha/beta-Hydrolases"/>
    <property type="match status" value="1"/>
</dbReference>
<feature type="domain" description="Acyl-CoA thioester hydrolase/bile acid-CoA amino acid N-acetyltransferase" evidence="3">
    <location>
        <begin position="18"/>
        <end position="139"/>
    </location>
</feature>